<dbReference type="SUPFAM" id="SSF55073">
    <property type="entry name" value="Nucleotide cyclase"/>
    <property type="match status" value="1"/>
</dbReference>
<dbReference type="InterPro" id="IPR001633">
    <property type="entry name" value="EAL_dom"/>
</dbReference>
<dbReference type="RefSeq" id="WP_203818113.1">
    <property type="nucleotide sequence ID" value="NZ_BAAABP010000058.1"/>
</dbReference>
<dbReference type="PROSITE" id="PS50883">
    <property type="entry name" value="EAL"/>
    <property type="match status" value="1"/>
</dbReference>
<name>A0A919J6Q1_9ACTN</name>
<dbReference type="CDD" id="cd01948">
    <property type="entry name" value="EAL"/>
    <property type="match status" value="1"/>
</dbReference>
<dbReference type="SUPFAM" id="SSF55785">
    <property type="entry name" value="PYP-like sensor domain (PAS domain)"/>
    <property type="match status" value="1"/>
</dbReference>
<feature type="domain" description="GGDEF" evidence="3">
    <location>
        <begin position="163"/>
        <end position="292"/>
    </location>
</feature>
<dbReference type="CDD" id="cd01949">
    <property type="entry name" value="GGDEF"/>
    <property type="match status" value="1"/>
</dbReference>
<evidence type="ECO:0000313" key="4">
    <source>
        <dbReference type="EMBL" id="GIE11601.1"/>
    </source>
</evidence>
<dbReference type="InterPro" id="IPR000160">
    <property type="entry name" value="GGDEF_dom"/>
</dbReference>
<evidence type="ECO:0000259" key="2">
    <source>
        <dbReference type="PROSITE" id="PS50883"/>
    </source>
</evidence>
<dbReference type="InterPro" id="IPR000014">
    <property type="entry name" value="PAS"/>
</dbReference>
<dbReference type="InterPro" id="IPR035919">
    <property type="entry name" value="EAL_sf"/>
</dbReference>
<comment type="caution">
    <text evidence="4">The sequence shown here is derived from an EMBL/GenBank/DDBJ whole genome shotgun (WGS) entry which is preliminary data.</text>
</comment>
<dbReference type="Pfam" id="PF00990">
    <property type="entry name" value="GGDEF"/>
    <property type="match status" value="1"/>
</dbReference>
<evidence type="ECO:0000259" key="3">
    <source>
        <dbReference type="PROSITE" id="PS50887"/>
    </source>
</evidence>
<organism evidence="4 5">
    <name type="scientific">Paractinoplanes ferrugineus</name>
    <dbReference type="NCBI Taxonomy" id="113564"/>
    <lineage>
        <taxon>Bacteria</taxon>
        <taxon>Bacillati</taxon>
        <taxon>Actinomycetota</taxon>
        <taxon>Actinomycetes</taxon>
        <taxon>Micromonosporales</taxon>
        <taxon>Micromonosporaceae</taxon>
        <taxon>Paractinoplanes</taxon>
    </lineage>
</organism>
<dbReference type="SUPFAM" id="SSF141868">
    <property type="entry name" value="EAL domain-like"/>
    <property type="match status" value="1"/>
</dbReference>
<dbReference type="PROSITE" id="PS50113">
    <property type="entry name" value="PAC"/>
    <property type="match status" value="1"/>
</dbReference>
<feature type="domain" description="PAC" evidence="1">
    <location>
        <begin position="81"/>
        <end position="134"/>
    </location>
</feature>
<dbReference type="AlphaFoldDB" id="A0A919J6Q1"/>
<dbReference type="Gene3D" id="3.30.70.270">
    <property type="match status" value="1"/>
</dbReference>
<protein>
    <submittedName>
        <fullName evidence="4">Two-component system response regulator</fullName>
    </submittedName>
</protein>
<dbReference type="InterPro" id="IPR029787">
    <property type="entry name" value="Nucleotide_cyclase"/>
</dbReference>
<dbReference type="PROSITE" id="PS50887">
    <property type="entry name" value="GGDEF"/>
    <property type="match status" value="1"/>
</dbReference>
<dbReference type="Gene3D" id="3.30.450.20">
    <property type="entry name" value="PAS domain"/>
    <property type="match status" value="1"/>
</dbReference>
<gene>
    <name evidence="4" type="ORF">Afe05nite_34410</name>
</gene>
<dbReference type="NCBIfam" id="TIGR00229">
    <property type="entry name" value="sensory_box"/>
    <property type="match status" value="1"/>
</dbReference>
<dbReference type="SMART" id="SM00052">
    <property type="entry name" value="EAL"/>
    <property type="match status" value="1"/>
</dbReference>
<feature type="domain" description="EAL" evidence="2">
    <location>
        <begin position="301"/>
        <end position="556"/>
    </location>
</feature>
<dbReference type="InterPro" id="IPR035965">
    <property type="entry name" value="PAS-like_dom_sf"/>
</dbReference>
<dbReference type="InterPro" id="IPR043128">
    <property type="entry name" value="Rev_trsase/Diguanyl_cyclase"/>
</dbReference>
<reference evidence="4" key="1">
    <citation type="submission" date="2021-01" db="EMBL/GenBank/DDBJ databases">
        <title>Whole genome shotgun sequence of Actinoplanes ferrugineus NBRC 15555.</title>
        <authorList>
            <person name="Komaki H."/>
            <person name="Tamura T."/>
        </authorList>
    </citation>
    <scope>NUCLEOTIDE SEQUENCE</scope>
    <source>
        <strain evidence="4">NBRC 15555</strain>
    </source>
</reference>
<evidence type="ECO:0000259" key="1">
    <source>
        <dbReference type="PROSITE" id="PS50113"/>
    </source>
</evidence>
<accession>A0A919J6Q1</accession>
<dbReference type="Pfam" id="PF08448">
    <property type="entry name" value="PAS_4"/>
    <property type="match status" value="1"/>
</dbReference>
<dbReference type="InterPro" id="IPR013656">
    <property type="entry name" value="PAS_4"/>
</dbReference>
<dbReference type="EMBL" id="BOMM01000029">
    <property type="protein sequence ID" value="GIE11601.1"/>
    <property type="molecule type" value="Genomic_DNA"/>
</dbReference>
<dbReference type="NCBIfam" id="TIGR00254">
    <property type="entry name" value="GGDEF"/>
    <property type="match status" value="1"/>
</dbReference>
<dbReference type="PANTHER" id="PTHR44757">
    <property type="entry name" value="DIGUANYLATE CYCLASE DGCP"/>
    <property type="match status" value="1"/>
</dbReference>
<dbReference type="InterPro" id="IPR000700">
    <property type="entry name" value="PAS-assoc_C"/>
</dbReference>
<proteinExistence type="predicted"/>
<dbReference type="SMART" id="SM00267">
    <property type="entry name" value="GGDEF"/>
    <property type="match status" value="1"/>
</dbReference>
<sequence length="576" mass="61945">MDASADNSREQLGAIFDASPVPMAIFAPDGLILRTNATYREWLGLPAELPAGFGVRDLPLIAVGDNTEPLFDIMLRAGGYLNVTRQYRRIDDGSLIWVEVHSTALLDSEGRPGTIFAQCLDVTANYHHQRQLRHQVRHDALTGLLSRSGFEQDLRELLAEGTESVAVLWLDVDRFKSINDGSGHGAGNDVLRELAARLRGAVPPGAIVARIGGDEFAVALPGTLRTGQRTGGAMLAAVREPLTLCGRRIQLAASIGLATAVAGPGEDALRAADTAMYVAKQAGGNRLEVFTDHMHRRVQERVLAEQQLRDALGGDLDRTLPVWFQPVMSTTDCRVVGAEALIRLCTPDGTILAPGWFIAAAEETGLVIALGEHVLRQAVQRLWQWRDGLDYMSVNVSPRQLAEPGFVPMLARLLAEYPQLGPGRLVLEITETAMLASTVDVRDRLSAIKALGVRIALDDFGTGYSSLTWLQSVPADIVKLDRSFVTGADRDERKSSIISAVLWLARSLGMSVTAEGVEETGEWTTLSAAGVPTIQGYYISPPVPSDMFEAAMSGIGGWGPAGADRCPAVEVSATGR</sequence>
<dbReference type="PANTHER" id="PTHR44757:SF2">
    <property type="entry name" value="BIOFILM ARCHITECTURE MAINTENANCE PROTEIN MBAA"/>
    <property type="match status" value="1"/>
</dbReference>
<dbReference type="CDD" id="cd00130">
    <property type="entry name" value="PAS"/>
    <property type="match status" value="1"/>
</dbReference>
<dbReference type="InterPro" id="IPR052155">
    <property type="entry name" value="Biofilm_reg_signaling"/>
</dbReference>
<dbReference type="Pfam" id="PF00563">
    <property type="entry name" value="EAL"/>
    <property type="match status" value="1"/>
</dbReference>
<evidence type="ECO:0000313" key="5">
    <source>
        <dbReference type="Proteomes" id="UP000598174"/>
    </source>
</evidence>
<keyword evidence="5" id="KW-1185">Reference proteome</keyword>
<dbReference type="Proteomes" id="UP000598174">
    <property type="component" value="Unassembled WGS sequence"/>
</dbReference>
<dbReference type="Gene3D" id="3.20.20.450">
    <property type="entry name" value="EAL domain"/>
    <property type="match status" value="1"/>
</dbReference>